<gene>
    <name evidence="1" type="ORF">A2Y85_00875</name>
</gene>
<evidence type="ECO:0000313" key="2">
    <source>
        <dbReference type="Proteomes" id="UP000177025"/>
    </source>
</evidence>
<dbReference type="AlphaFoldDB" id="A0A1F4UDE1"/>
<dbReference type="InterPro" id="IPR015943">
    <property type="entry name" value="WD40/YVTN_repeat-like_dom_sf"/>
</dbReference>
<name>A0A1F4UDE1_UNCW3</name>
<dbReference type="Gene3D" id="2.130.10.10">
    <property type="entry name" value="YVTN repeat-like/Quinoprotein amine dehydrogenase"/>
    <property type="match status" value="1"/>
</dbReference>
<reference evidence="1 2" key="1">
    <citation type="journal article" date="2016" name="Nat. Commun.">
        <title>Thousands of microbial genomes shed light on interconnected biogeochemical processes in an aquifer system.</title>
        <authorList>
            <person name="Anantharaman K."/>
            <person name="Brown C.T."/>
            <person name="Hug L.A."/>
            <person name="Sharon I."/>
            <person name="Castelle C.J."/>
            <person name="Probst A.J."/>
            <person name="Thomas B.C."/>
            <person name="Singh A."/>
            <person name="Wilkins M.J."/>
            <person name="Karaoz U."/>
            <person name="Brodie E.L."/>
            <person name="Williams K.H."/>
            <person name="Hubbard S.S."/>
            <person name="Banfield J.F."/>
        </authorList>
    </citation>
    <scope>NUCLEOTIDE SEQUENCE [LARGE SCALE GENOMIC DNA]</scope>
</reference>
<organism evidence="1 2">
    <name type="scientific">candidate division WOR-3 bacterium RBG_13_43_14</name>
    <dbReference type="NCBI Taxonomy" id="1802590"/>
    <lineage>
        <taxon>Bacteria</taxon>
        <taxon>Bacteria division WOR-3</taxon>
    </lineage>
</organism>
<sequence length="257" mass="29252">MRLKWVLMILVCLMLVSSFGHSIGERLWLRTHSVQGNYGLTYDPTIDRIYFVKFYTRYIYIVSTDSFCTSYGTIPTPNNDSACVDIKYCAYDNTFWVLSKINFRVYKINHSGTVLRYFTCPANDYPAGLAWDETNRQLYITDRRTVGGAQGYIYVCDTLGNQIRVMNHPGTAWYGPRGLAWQPAVGGEGPYLLNVYTFFNSSSALDSAGVFKLDPQTGSAVDFFRYCHPSNDSSNIRGVEVDPRDGSYWINLFQYGT</sequence>
<accession>A0A1F4UDE1</accession>
<comment type="caution">
    <text evidence="1">The sequence shown here is derived from an EMBL/GenBank/DDBJ whole genome shotgun (WGS) entry which is preliminary data.</text>
</comment>
<proteinExistence type="predicted"/>
<dbReference type="SUPFAM" id="SSF63825">
    <property type="entry name" value="YWTD domain"/>
    <property type="match status" value="1"/>
</dbReference>
<dbReference type="EMBL" id="MEUM01000044">
    <property type="protein sequence ID" value="OGC42944.1"/>
    <property type="molecule type" value="Genomic_DNA"/>
</dbReference>
<dbReference type="Proteomes" id="UP000177025">
    <property type="component" value="Unassembled WGS sequence"/>
</dbReference>
<evidence type="ECO:0000313" key="1">
    <source>
        <dbReference type="EMBL" id="OGC42944.1"/>
    </source>
</evidence>
<evidence type="ECO:0008006" key="3">
    <source>
        <dbReference type="Google" id="ProtNLM"/>
    </source>
</evidence>
<protein>
    <recommendedName>
        <fullName evidence="3">SMP-30/Gluconolactonase/LRE-like region domain-containing protein</fullName>
    </recommendedName>
</protein>